<proteinExistence type="predicted"/>
<keyword evidence="2" id="KW-1185">Reference proteome</keyword>
<dbReference type="RefSeq" id="WP_143554885.1">
    <property type="nucleotide sequence ID" value="NZ_VJWA01000001.1"/>
</dbReference>
<dbReference type="AlphaFoldDB" id="A0A552UGJ7"/>
<comment type="caution">
    <text evidence="1">The sequence shown here is derived from an EMBL/GenBank/DDBJ whole genome shotgun (WGS) entry which is preliminary data.</text>
</comment>
<sequence>MTVAVDRRTTLAWLAAALSALPEAARGTGLEGTQWPTVTLKPVTAPGYGVDPDMSDPKVPWPLTLTAAERKAATALCDMILPADGTAPAASKLGVPAFVDEWVSAPYPNQQRDRKTIVAGLAWLDAESRRRSGKVFAASSMTQRAAICDDIAFKDRIKPGHEKPAAFFTLMRRLTLRAYFSTAEGWEQIGYLGNTPIDGPYPGPTPEALAHLDKIIAGLGLAAA</sequence>
<dbReference type="Pfam" id="PF13618">
    <property type="entry name" value="Gluconate_2-dh3"/>
    <property type="match status" value="1"/>
</dbReference>
<name>A0A552UGJ7_9SPHN</name>
<dbReference type="Proteomes" id="UP000317894">
    <property type="component" value="Unassembled WGS sequence"/>
</dbReference>
<gene>
    <name evidence="1" type="ORF">FMM06_03970</name>
</gene>
<dbReference type="InterPro" id="IPR027056">
    <property type="entry name" value="Gluconate_2DH_su3"/>
</dbReference>
<evidence type="ECO:0000313" key="2">
    <source>
        <dbReference type="Proteomes" id="UP000317894"/>
    </source>
</evidence>
<protein>
    <submittedName>
        <fullName evidence="1">Gluconate 2-dehydrogenase subunit 3 family protein</fullName>
    </submittedName>
</protein>
<evidence type="ECO:0000313" key="1">
    <source>
        <dbReference type="EMBL" id="TRW17340.1"/>
    </source>
</evidence>
<accession>A0A552UGJ7</accession>
<dbReference type="EMBL" id="VJWA01000001">
    <property type="protein sequence ID" value="TRW17340.1"/>
    <property type="molecule type" value="Genomic_DNA"/>
</dbReference>
<dbReference type="OrthoDB" id="129242at2"/>
<reference evidence="1 2" key="1">
    <citation type="submission" date="2019-07" db="EMBL/GenBank/DDBJ databases">
        <title>Novel species isolated from glacier.</title>
        <authorList>
            <person name="Liu Q."/>
            <person name="Xin Y.-H."/>
        </authorList>
    </citation>
    <scope>NUCLEOTIDE SEQUENCE [LARGE SCALE GENOMIC DNA]</scope>
    <source>
        <strain evidence="1 2">LB1R16</strain>
    </source>
</reference>
<organism evidence="1 2">
    <name type="scientific">Glacieibacterium frigidum</name>
    <dbReference type="NCBI Taxonomy" id="2593303"/>
    <lineage>
        <taxon>Bacteria</taxon>
        <taxon>Pseudomonadati</taxon>
        <taxon>Pseudomonadota</taxon>
        <taxon>Alphaproteobacteria</taxon>
        <taxon>Sphingomonadales</taxon>
        <taxon>Sphingosinicellaceae</taxon>
        <taxon>Glacieibacterium</taxon>
    </lineage>
</organism>